<dbReference type="GO" id="GO:0051539">
    <property type="term" value="F:4 iron, 4 sulfur cluster binding"/>
    <property type="evidence" value="ECO:0007669"/>
    <property type="project" value="UniProtKB-UniRule"/>
</dbReference>
<feature type="domain" description="DNA primase large subunit C-terminal" evidence="11">
    <location>
        <begin position="329"/>
        <end position="509"/>
    </location>
</feature>
<feature type="binding site" evidence="10">
    <location>
        <position position="475"/>
    </location>
    <ligand>
        <name>[4Fe-4S] cluster</name>
        <dbReference type="ChEBI" id="CHEBI:49883"/>
    </ligand>
</feature>
<comment type="caution">
    <text evidence="12">The sequence shown here is derived from an EMBL/GenBank/DDBJ whole genome shotgun (WGS) entry which is preliminary data.</text>
</comment>
<keyword evidence="4 9" id="KW-0235">DNA replication</keyword>
<dbReference type="PANTHER" id="PTHR10537">
    <property type="entry name" value="DNA PRIMASE LARGE SUBUNIT"/>
    <property type="match status" value="1"/>
</dbReference>
<dbReference type="EMBL" id="SELW01000129">
    <property type="protein sequence ID" value="TID30628.1"/>
    <property type="molecule type" value="Genomic_DNA"/>
</dbReference>
<evidence type="ECO:0000256" key="5">
    <source>
        <dbReference type="ARBA" id="ARBA00022723"/>
    </source>
</evidence>
<dbReference type="AlphaFoldDB" id="A0A4T0X5A0"/>
<name>A0A4T0X5A0_9ASCO</name>
<keyword evidence="6 9" id="KW-0408">Iron</keyword>
<dbReference type="InterPro" id="IPR016558">
    <property type="entry name" value="DNA_primase_lsu_euk"/>
</dbReference>
<evidence type="ECO:0000313" key="12">
    <source>
        <dbReference type="EMBL" id="TID30628.1"/>
    </source>
</evidence>
<dbReference type="InterPro" id="IPR058560">
    <property type="entry name" value="DNA_primase_C"/>
</dbReference>
<dbReference type="Gene3D" id="1.20.930.80">
    <property type="match status" value="1"/>
</dbReference>
<reference evidence="12 13" key="1">
    <citation type="journal article" date="2019" name="Front. Genet.">
        <title>Whole-Genome Sequencing of the Opportunistic Yeast Pathogen Candida inconspicua Uncovers Its Hybrid Origin.</title>
        <authorList>
            <person name="Mixao V."/>
            <person name="Hansen A.P."/>
            <person name="Saus E."/>
            <person name="Boekhout T."/>
            <person name="Lass-Florl C."/>
            <person name="Gabaldon T."/>
        </authorList>
    </citation>
    <scope>NUCLEOTIDE SEQUENCE [LARGE SCALE GENOMIC DNA]</scope>
    <source>
        <strain evidence="12 13">CBS 180</strain>
    </source>
</reference>
<dbReference type="Proteomes" id="UP000307173">
    <property type="component" value="Unassembled WGS sequence"/>
</dbReference>
<accession>A0A4T0X5A0</accession>
<dbReference type="GO" id="GO:0003677">
    <property type="term" value="F:DNA binding"/>
    <property type="evidence" value="ECO:0007669"/>
    <property type="project" value="UniProtKB-UniRule"/>
</dbReference>
<comment type="function">
    <text evidence="9">DNA primase is the polymerase that synthesizes small RNA primers for the Okazaki fragments made during discontinuous DNA replication.</text>
</comment>
<dbReference type="OrthoDB" id="421393at2759"/>
<keyword evidence="2 9" id="KW-0004">4Fe-4S</keyword>
<keyword evidence="13" id="KW-1185">Reference proteome</keyword>
<evidence type="ECO:0000256" key="1">
    <source>
        <dbReference type="ARBA" id="ARBA00010564"/>
    </source>
</evidence>
<evidence type="ECO:0000256" key="4">
    <source>
        <dbReference type="ARBA" id="ARBA00022705"/>
    </source>
</evidence>
<protein>
    <recommendedName>
        <fullName evidence="9">DNA primase large subunit</fullName>
    </recommendedName>
</protein>
<keyword evidence="7 9" id="KW-0411">Iron-sulfur</keyword>
<evidence type="ECO:0000256" key="3">
    <source>
        <dbReference type="ARBA" id="ARBA00022515"/>
    </source>
</evidence>
<evidence type="ECO:0000259" key="11">
    <source>
        <dbReference type="Pfam" id="PF04104"/>
    </source>
</evidence>
<comment type="similarity">
    <text evidence="1 9">Belongs to the eukaryotic-type primase large subunit family.</text>
</comment>
<comment type="cofactor">
    <cofactor evidence="9">
        <name>[4Fe-4S] cluster</name>
        <dbReference type="ChEBI" id="CHEBI:49883"/>
    </cofactor>
    <text evidence="9">Binds 1 [4Fe-4S] cluster.</text>
</comment>
<evidence type="ECO:0000256" key="6">
    <source>
        <dbReference type="ARBA" id="ARBA00023004"/>
    </source>
</evidence>
<dbReference type="GO" id="GO:0006270">
    <property type="term" value="P:DNA replication initiation"/>
    <property type="evidence" value="ECO:0007669"/>
    <property type="project" value="TreeGrafter"/>
</dbReference>
<feature type="binding site" evidence="10">
    <location>
        <position position="335"/>
    </location>
    <ligand>
        <name>[4Fe-4S] cluster</name>
        <dbReference type="ChEBI" id="CHEBI:49883"/>
    </ligand>
</feature>
<gene>
    <name evidence="12" type="ORF">CANINC_000783</name>
</gene>
<dbReference type="STRING" id="52247.A0A4T0X5A0"/>
<dbReference type="GO" id="GO:0006269">
    <property type="term" value="P:DNA replication, synthesis of primer"/>
    <property type="evidence" value="ECO:0007669"/>
    <property type="project" value="UniProtKB-KW"/>
</dbReference>
<dbReference type="Pfam" id="PF04104">
    <property type="entry name" value="DNA_primase_lrg"/>
    <property type="match status" value="1"/>
</dbReference>
<evidence type="ECO:0000256" key="10">
    <source>
        <dbReference type="PIRSR" id="PIRSR009449-1"/>
    </source>
</evidence>
<keyword evidence="5 9" id="KW-0479">Metal-binding</keyword>
<feature type="binding site" evidence="10">
    <location>
        <position position="417"/>
    </location>
    <ligand>
        <name>[4Fe-4S] cluster</name>
        <dbReference type="ChEBI" id="CHEBI:49883"/>
    </ligand>
</feature>
<evidence type="ECO:0000256" key="9">
    <source>
        <dbReference type="PIRNR" id="PIRNR009449"/>
    </source>
</evidence>
<dbReference type="PANTHER" id="PTHR10537:SF3">
    <property type="entry name" value="DNA PRIMASE LARGE SUBUNIT"/>
    <property type="match status" value="1"/>
</dbReference>
<evidence type="ECO:0000256" key="8">
    <source>
        <dbReference type="ARBA" id="ARBA00023125"/>
    </source>
</evidence>
<dbReference type="InterPro" id="IPR007238">
    <property type="entry name" value="DNA_primase_lsu_euk/arc"/>
</dbReference>
<dbReference type="PIRSF" id="PIRSF009449">
    <property type="entry name" value="DNA_primase_large_subunit"/>
    <property type="match status" value="1"/>
</dbReference>
<evidence type="ECO:0000256" key="7">
    <source>
        <dbReference type="ARBA" id="ARBA00023014"/>
    </source>
</evidence>
<keyword evidence="3 9" id="KW-0639">Primosome</keyword>
<feature type="binding site" evidence="10">
    <location>
        <position position="434"/>
    </location>
    <ligand>
        <name>[4Fe-4S] cluster</name>
        <dbReference type="ChEBI" id="CHEBI:49883"/>
    </ligand>
</feature>
<proteinExistence type="inferred from homology"/>
<sequence>MATVKSRVQMKYKSRVHDRRNTFDHIQPSTVNDELNVLYPDRISFYNIPPTQEITLDQFETFAIDRLKLLIEINNLQSQGTNYNDLVKLMTERVKLLMPLHAPGTIEDELLLEERRKDHYSHYILRLAFCRTDELRKKFVNAETFLFKLRFLQLTKAERDRFISKLDIKLNQVSDTEKDFLRKKLVATHYLDVIYGIKQGTFGSAAYTIQNKTPNEDEIWEMLKREKLNKLNWEEVSDLVAQRKVLLYQGSAYVPEFLQLNLFANKFSSFLEQQLIITLRLLPGLDEDERLVPILDNLSRGYVSNQFQGFDGSDASDSDVNALNVKQFEKFFPACARRLMEGLQEKHHLKYEGRQQFTLFLKGIGLGPTEALKFWQMMFTNGPGGMTVDNFNKNYKYNFRHSYGLEGARINYKPYSCSQILNKPKPSKFEYHGCPYRDLPEDQLSGLLRRMGIKDEGSIHKVMDMRESREYQAACTRVFEILNADVINANVTKGHNVMESTITHPNDYFNRGLLYEKRLTDDTK</sequence>
<dbReference type="GO" id="GO:0005658">
    <property type="term" value="C:alpha DNA polymerase:primase complex"/>
    <property type="evidence" value="ECO:0007669"/>
    <property type="project" value="UniProtKB-ARBA"/>
</dbReference>
<dbReference type="CDD" id="cd07322">
    <property type="entry name" value="PriL_PriS_Eukaryotic"/>
    <property type="match status" value="1"/>
</dbReference>
<dbReference type="GO" id="GO:0046872">
    <property type="term" value="F:metal ion binding"/>
    <property type="evidence" value="ECO:0007669"/>
    <property type="project" value="UniProtKB-UniRule"/>
</dbReference>
<dbReference type="Pfam" id="PF26466">
    <property type="entry name" value="DNA_primase_lrg_N"/>
    <property type="match status" value="1"/>
</dbReference>
<keyword evidence="8 9" id="KW-0238">DNA-binding</keyword>
<evidence type="ECO:0000256" key="2">
    <source>
        <dbReference type="ARBA" id="ARBA00022485"/>
    </source>
</evidence>
<evidence type="ECO:0000313" key="13">
    <source>
        <dbReference type="Proteomes" id="UP000307173"/>
    </source>
</evidence>
<organism evidence="12 13">
    <name type="scientific">Pichia inconspicua</name>
    <dbReference type="NCBI Taxonomy" id="52247"/>
    <lineage>
        <taxon>Eukaryota</taxon>
        <taxon>Fungi</taxon>
        <taxon>Dikarya</taxon>
        <taxon>Ascomycota</taxon>
        <taxon>Saccharomycotina</taxon>
        <taxon>Pichiomycetes</taxon>
        <taxon>Pichiales</taxon>
        <taxon>Pichiaceae</taxon>
        <taxon>Pichia</taxon>
    </lineage>
</organism>